<gene>
    <name evidence="9" type="ORF">FKW77_006912</name>
</gene>
<dbReference type="Proteomes" id="UP000316270">
    <property type="component" value="Chromosome 7"/>
</dbReference>
<feature type="domain" description="C3HC-type" evidence="7">
    <location>
        <begin position="111"/>
        <end position="256"/>
    </location>
</feature>
<evidence type="ECO:0000259" key="8">
    <source>
        <dbReference type="Pfam" id="PF08600"/>
    </source>
</evidence>
<dbReference type="PANTHER" id="PTHR15835:SF6">
    <property type="entry name" value="ZINC FINGER C3HC-TYPE PROTEIN 1"/>
    <property type="match status" value="1"/>
</dbReference>
<dbReference type="GO" id="GO:0005634">
    <property type="term" value="C:nucleus"/>
    <property type="evidence" value="ECO:0007669"/>
    <property type="project" value="UniProtKB-SubCell"/>
</dbReference>
<dbReference type="InterPro" id="IPR012935">
    <property type="entry name" value="NuBaID_N"/>
</dbReference>
<dbReference type="Pfam" id="PF07967">
    <property type="entry name" value="zf-C3HC"/>
    <property type="match status" value="1"/>
</dbReference>
<reference evidence="9 10" key="1">
    <citation type="submission" date="2019-07" db="EMBL/GenBank/DDBJ databases">
        <title>Finished genome of Venturia effusa.</title>
        <authorList>
            <person name="Young C.A."/>
            <person name="Cox M.P."/>
            <person name="Ganley A.R.D."/>
            <person name="David W.J."/>
        </authorList>
    </citation>
    <scope>NUCLEOTIDE SEQUENCE [LARGE SCALE GENOMIC DNA]</scope>
    <source>
        <strain evidence="10">albino</strain>
    </source>
</reference>
<name>A0A517L9I2_9PEZI</name>
<dbReference type="GO" id="GO:0008270">
    <property type="term" value="F:zinc ion binding"/>
    <property type="evidence" value="ECO:0007669"/>
    <property type="project" value="UniProtKB-KW"/>
</dbReference>
<evidence type="ECO:0000256" key="3">
    <source>
        <dbReference type="ARBA" id="ARBA00022771"/>
    </source>
</evidence>
<feature type="domain" description="NuBaID C-terminal" evidence="8">
    <location>
        <begin position="312"/>
        <end position="401"/>
    </location>
</feature>
<proteinExistence type="predicted"/>
<feature type="compositionally biased region" description="Polar residues" evidence="6">
    <location>
        <begin position="20"/>
        <end position="37"/>
    </location>
</feature>
<organism evidence="9 10">
    <name type="scientific">Venturia effusa</name>
    <dbReference type="NCBI Taxonomy" id="50376"/>
    <lineage>
        <taxon>Eukaryota</taxon>
        <taxon>Fungi</taxon>
        <taxon>Dikarya</taxon>
        <taxon>Ascomycota</taxon>
        <taxon>Pezizomycotina</taxon>
        <taxon>Dothideomycetes</taxon>
        <taxon>Pleosporomycetidae</taxon>
        <taxon>Venturiales</taxon>
        <taxon>Venturiaceae</taxon>
        <taxon>Venturia</taxon>
    </lineage>
</organism>
<evidence type="ECO:0000256" key="1">
    <source>
        <dbReference type="ARBA" id="ARBA00004123"/>
    </source>
</evidence>
<keyword evidence="4" id="KW-0862">Zinc</keyword>
<feature type="compositionally biased region" description="Basic and acidic residues" evidence="6">
    <location>
        <begin position="42"/>
        <end position="57"/>
    </location>
</feature>
<dbReference type="STRING" id="50376.A0A517L9I2"/>
<feature type="region of interest" description="Disordered" evidence="6">
    <location>
        <begin position="19"/>
        <end position="76"/>
    </location>
</feature>
<dbReference type="InterPro" id="IPR013909">
    <property type="entry name" value="NuBaID_C"/>
</dbReference>
<sequence>MPSSSSSYKLETSKRKFYQTLANISTPKVNHAPTESTLPKRPRSDRPFSADTDRPVVRPEPTSTLPGPTVKPRPASYAARHMPGNARLRHKHRATSTLDGTAEQELPNYAPWSHQQFLARLKTFADLRTWTPKPIGIGEVEWAKRGWTVAAKDTVACKAGCEKRLLVKVEKEREGTSEASETLGESSWWMDDVELALVERYKVLIVDAHDEDCLWRKAGCKDDIYRIQQADPSVWRTELKERYASLLTLESALPETLEMPQREGQDPFDIDAFAELALPTLLDRPQVAKKDTEPADGPQALPSPSLAINNIALNLALCGWTGQAPNGVNLVYCTKCFQRVGLWLYRIVPSTTTRPPDLEPMIFNPVDLHREHCPWKNVGSQCAKGSLEGLSGWQVLVHLVKGYKIHDYLRREPDIEKAQAQERDEDVAIAHEEDGPKKSRDELRQEDAVKKGRLQRLRRAFTVSKKSKDKV</sequence>
<keyword evidence="10" id="KW-1185">Reference proteome</keyword>
<dbReference type="EMBL" id="CP042191">
    <property type="protein sequence ID" value="QDS72292.1"/>
    <property type="molecule type" value="Genomic_DNA"/>
</dbReference>
<dbReference type="OrthoDB" id="2592092at2759"/>
<evidence type="ECO:0000259" key="7">
    <source>
        <dbReference type="Pfam" id="PF07967"/>
    </source>
</evidence>
<evidence type="ECO:0000256" key="4">
    <source>
        <dbReference type="ARBA" id="ARBA00022833"/>
    </source>
</evidence>
<evidence type="ECO:0000256" key="5">
    <source>
        <dbReference type="ARBA" id="ARBA00023242"/>
    </source>
</evidence>
<evidence type="ECO:0000313" key="9">
    <source>
        <dbReference type="EMBL" id="QDS72292.1"/>
    </source>
</evidence>
<protein>
    <recommendedName>
        <fullName evidence="11">C3HC-type domain-containing protein</fullName>
    </recommendedName>
</protein>
<keyword evidence="3" id="KW-0863">Zinc-finger</keyword>
<comment type="subcellular location">
    <subcellularLocation>
        <location evidence="1">Nucleus</location>
    </subcellularLocation>
</comment>
<evidence type="ECO:0000256" key="2">
    <source>
        <dbReference type="ARBA" id="ARBA00022723"/>
    </source>
</evidence>
<keyword evidence="5" id="KW-0539">Nucleus</keyword>
<keyword evidence="2" id="KW-0479">Metal-binding</keyword>
<evidence type="ECO:0008006" key="11">
    <source>
        <dbReference type="Google" id="ProtNLM"/>
    </source>
</evidence>
<dbReference type="Pfam" id="PF08600">
    <property type="entry name" value="NuBaID_C"/>
    <property type="match status" value="1"/>
</dbReference>
<evidence type="ECO:0000256" key="6">
    <source>
        <dbReference type="SAM" id="MobiDB-lite"/>
    </source>
</evidence>
<accession>A0A517L9I2</accession>
<dbReference type="AlphaFoldDB" id="A0A517L9I2"/>
<evidence type="ECO:0000313" key="10">
    <source>
        <dbReference type="Proteomes" id="UP000316270"/>
    </source>
</evidence>
<feature type="region of interest" description="Disordered" evidence="6">
    <location>
        <begin position="418"/>
        <end position="450"/>
    </location>
</feature>
<dbReference type="PANTHER" id="PTHR15835">
    <property type="entry name" value="NUCLEAR-INTERACTING PARTNER OF ALK"/>
    <property type="match status" value="1"/>
</dbReference>